<proteinExistence type="inferred from homology"/>
<feature type="binding site" description="axial binding residue" evidence="14">
    <location>
        <position position="143"/>
    </location>
    <ligand>
        <name>heme</name>
        <dbReference type="ChEBI" id="CHEBI:30413"/>
        <label>3</label>
    </ligand>
    <ligandPart>
        <name>Fe</name>
        <dbReference type="ChEBI" id="CHEBI:18248"/>
    </ligandPart>
</feature>
<comment type="PTM">
    <text evidence="12">Binds 4 heme groups per subunit.</text>
</comment>
<feature type="binding site" description="covalent" evidence="13">
    <location>
        <position position="139"/>
    </location>
    <ligand>
        <name>heme</name>
        <dbReference type="ChEBI" id="CHEBI:30413"/>
        <label>4</label>
    </ligand>
</feature>
<organism evidence="17 18">
    <name type="scientific">Seongchinamella sediminis</name>
    <dbReference type="NCBI Taxonomy" id="2283635"/>
    <lineage>
        <taxon>Bacteria</taxon>
        <taxon>Pseudomonadati</taxon>
        <taxon>Pseudomonadota</taxon>
        <taxon>Gammaproteobacteria</taxon>
        <taxon>Cellvibrionales</taxon>
        <taxon>Halieaceae</taxon>
        <taxon>Seongchinamella</taxon>
    </lineage>
</organism>
<dbReference type="InterPro" id="IPR051174">
    <property type="entry name" value="Cytochrome_c-type_ET"/>
</dbReference>
<dbReference type="InterPro" id="IPR038266">
    <property type="entry name" value="NapC/NirT_cytc_sf"/>
</dbReference>
<dbReference type="Pfam" id="PF03264">
    <property type="entry name" value="Cytochrom_NNT"/>
    <property type="match status" value="1"/>
</dbReference>
<reference evidence="17 18" key="1">
    <citation type="submission" date="2018-07" db="EMBL/GenBank/DDBJ databases">
        <title>Halioglobus sp. genome submission.</title>
        <authorList>
            <person name="Ye M.-Q."/>
            <person name="Du Z.-J."/>
        </authorList>
    </citation>
    <scope>NUCLEOTIDE SEQUENCE [LARGE SCALE GENOMIC DNA]</scope>
    <source>
        <strain evidence="17 18">U0301</strain>
    </source>
</reference>
<evidence type="ECO:0000256" key="14">
    <source>
        <dbReference type="PIRSR" id="PIRSR000013-2"/>
    </source>
</evidence>
<keyword evidence="18" id="KW-1185">Reference proteome</keyword>
<feature type="binding site" description="covalent" evidence="13">
    <location>
        <position position="58"/>
    </location>
    <ligand>
        <name>heme</name>
        <dbReference type="ChEBI" id="CHEBI:30413"/>
        <label>1</label>
    </ligand>
</feature>
<feature type="binding site" description="covalent" evidence="13">
    <location>
        <position position="175"/>
    </location>
    <ligand>
        <name>heme</name>
        <dbReference type="ChEBI" id="CHEBI:30413"/>
        <label>4</label>
    </ligand>
</feature>
<feature type="binding site" description="covalent" evidence="13">
    <location>
        <position position="88"/>
    </location>
    <ligand>
        <name>heme</name>
        <dbReference type="ChEBI" id="CHEBI:30413"/>
        <label>2</label>
    </ligand>
</feature>
<evidence type="ECO:0000256" key="4">
    <source>
        <dbReference type="ARBA" id="ARBA00022475"/>
    </source>
</evidence>
<dbReference type="GO" id="GO:0009061">
    <property type="term" value="P:anaerobic respiration"/>
    <property type="evidence" value="ECO:0007669"/>
    <property type="project" value="TreeGrafter"/>
</dbReference>
<feature type="binding site" description="covalent" evidence="13">
    <location>
        <position position="85"/>
    </location>
    <ligand>
        <name>heme</name>
        <dbReference type="ChEBI" id="CHEBI:30413"/>
        <label>2</label>
    </ligand>
</feature>
<keyword evidence="11 15" id="KW-0472">Membrane</keyword>
<evidence type="ECO:0000259" key="16">
    <source>
        <dbReference type="Pfam" id="PF03264"/>
    </source>
</evidence>
<feature type="binding site" evidence="13">
    <location>
        <position position="86"/>
    </location>
    <ligand>
        <name>a menaquinol</name>
        <dbReference type="ChEBI" id="CHEBI:18151"/>
    </ligand>
</feature>
<feature type="domain" description="NapC/NirT cytochrome c N-terminal" evidence="16">
    <location>
        <begin position="23"/>
        <end position="183"/>
    </location>
</feature>
<dbReference type="PANTHER" id="PTHR30333">
    <property type="entry name" value="CYTOCHROME C-TYPE PROTEIN"/>
    <property type="match status" value="1"/>
</dbReference>
<evidence type="ECO:0000256" key="6">
    <source>
        <dbReference type="ARBA" id="ARBA00022692"/>
    </source>
</evidence>
<dbReference type="PANTHER" id="PTHR30333:SF1">
    <property type="entry name" value="CYTOCHROME C-TYPE PROTEIN NAPC"/>
    <property type="match status" value="1"/>
</dbReference>
<gene>
    <name evidence="17" type="ORF">DWB85_13470</name>
</gene>
<feature type="transmembrane region" description="Helical" evidence="15">
    <location>
        <begin position="21"/>
        <end position="42"/>
    </location>
</feature>
<evidence type="ECO:0000256" key="3">
    <source>
        <dbReference type="ARBA" id="ARBA00022448"/>
    </source>
</evidence>
<dbReference type="GO" id="GO:0019333">
    <property type="term" value="P:denitrification pathway"/>
    <property type="evidence" value="ECO:0007669"/>
    <property type="project" value="InterPro"/>
</dbReference>
<evidence type="ECO:0000256" key="11">
    <source>
        <dbReference type="ARBA" id="ARBA00023136"/>
    </source>
</evidence>
<evidence type="ECO:0000256" key="1">
    <source>
        <dbReference type="ARBA" id="ARBA00004162"/>
    </source>
</evidence>
<sequence>MLLAGKCVRTNIRGQQLNVKLLRIGFILAALGVGAVASWAVIDTAFHATGDYEFCTSCHAYEPIARAYREDVHGGNNPQGVRAACNDCHLPHDNSLHYFLVKAKHGIKDPLLELIKDPHEVDWHAIRERREEFVYDSACLECHKYLETATEGNRRAFRSHRRYFGDPDDYNCVECHEHVGHNRLGYHLESLGWEKPQDEAQ</sequence>
<evidence type="ECO:0000256" key="2">
    <source>
        <dbReference type="ARBA" id="ARBA00007395"/>
    </source>
</evidence>
<dbReference type="PIRSF" id="PIRSF000013">
    <property type="entry name" value="4_hem_cytochrm_NapC"/>
    <property type="match status" value="1"/>
</dbReference>
<dbReference type="SUPFAM" id="SSF48695">
    <property type="entry name" value="Multiheme cytochromes"/>
    <property type="match status" value="1"/>
</dbReference>
<evidence type="ECO:0000256" key="15">
    <source>
        <dbReference type="SAM" id="Phobius"/>
    </source>
</evidence>
<keyword evidence="9 15" id="KW-1133">Transmembrane helix</keyword>
<dbReference type="AlphaFoldDB" id="A0A3L7DUS4"/>
<keyword evidence="4" id="KW-1003">Cell membrane</keyword>
<keyword evidence="5 12" id="KW-0349">Heme</keyword>
<dbReference type="GO" id="GO:0020037">
    <property type="term" value="F:heme binding"/>
    <property type="evidence" value="ECO:0007669"/>
    <property type="project" value="InterPro"/>
</dbReference>
<dbReference type="Gene3D" id="1.10.3820.10">
    <property type="entry name" value="Di-heme elbow motif domain"/>
    <property type="match status" value="1"/>
</dbReference>
<evidence type="ECO:0000256" key="5">
    <source>
        <dbReference type="ARBA" id="ARBA00022617"/>
    </source>
</evidence>
<comment type="cofactor">
    <cofactor evidence="13">
        <name>heme</name>
        <dbReference type="ChEBI" id="CHEBI:30413"/>
    </cofactor>
    <text evidence="13">Binds 4 heme groups per subunit.</text>
</comment>
<feature type="binding site" description="axial binding residue" evidence="14">
    <location>
        <position position="89"/>
    </location>
    <ligand>
        <name>heme</name>
        <dbReference type="ChEBI" id="CHEBI:30413"/>
        <label>2</label>
    </ligand>
    <ligandPart>
        <name>Fe</name>
        <dbReference type="ChEBI" id="CHEBI:18248"/>
    </ligandPart>
</feature>
<dbReference type="InterPro" id="IPR036280">
    <property type="entry name" value="Multihaem_cyt_sf"/>
</dbReference>
<keyword evidence="7 12" id="KW-0479">Metal-binding</keyword>
<keyword evidence="8 12" id="KW-0249">Electron transport</keyword>
<evidence type="ECO:0000256" key="9">
    <source>
        <dbReference type="ARBA" id="ARBA00022989"/>
    </source>
</evidence>
<comment type="subcellular location">
    <subcellularLocation>
        <location evidence="1">Cell membrane</location>
        <topology evidence="1">Single-pass membrane protein</topology>
    </subcellularLocation>
</comment>
<dbReference type="OrthoDB" id="9782159at2"/>
<evidence type="ECO:0000313" key="18">
    <source>
        <dbReference type="Proteomes" id="UP000265509"/>
    </source>
</evidence>
<feature type="binding site" description="covalent" evidence="13">
    <location>
        <position position="142"/>
    </location>
    <ligand>
        <name>heme</name>
        <dbReference type="ChEBI" id="CHEBI:30413"/>
        <label>3</label>
    </ligand>
</feature>
<feature type="binding site" description="axial binding residue" evidence="14">
    <location>
        <position position="181"/>
    </location>
    <ligand>
        <name>heme</name>
        <dbReference type="ChEBI" id="CHEBI:30413"/>
        <label>2</label>
    </ligand>
    <ligandPart>
        <name>Fe</name>
        <dbReference type="ChEBI" id="CHEBI:18248"/>
    </ligandPart>
</feature>
<dbReference type="GO" id="GO:0046872">
    <property type="term" value="F:metal ion binding"/>
    <property type="evidence" value="ECO:0007669"/>
    <property type="project" value="UniProtKB-KW"/>
</dbReference>
<evidence type="ECO:0000256" key="13">
    <source>
        <dbReference type="PIRSR" id="PIRSR000013-1"/>
    </source>
</evidence>
<protein>
    <recommendedName>
        <fullName evidence="12">Cytochrome c-type protein</fullName>
    </recommendedName>
</protein>
<dbReference type="GO" id="GO:0009055">
    <property type="term" value="F:electron transfer activity"/>
    <property type="evidence" value="ECO:0007669"/>
    <property type="project" value="TreeGrafter"/>
</dbReference>
<keyword evidence="6 15" id="KW-0812">Transmembrane</keyword>
<dbReference type="InterPro" id="IPR024717">
    <property type="entry name" value="NapC/NirT/NrfH"/>
</dbReference>
<keyword evidence="3 12" id="KW-0813">Transport</keyword>
<evidence type="ECO:0000256" key="12">
    <source>
        <dbReference type="PIRNR" id="PIRNR000013"/>
    </source>
</evidence>
<feature type="binding site" description="covalent" evidence="13">
    <location>
        <position position="172"/>
    </location>
    <ligand>
        <name>heme</name>
        <dbReference type="ChEBI" id="CHEBI:30413"/>
        <label>4</label>
    </ligand>
</feature>
<evidence type="ECO:0000256" key="8">
    <source>
        <dbReference type="ARBA" id="ARBA00022982"/>
    </source>
</evidence>
<dbReference type="InterPro" id="IPR005126">
    <property type="entry name" value="NapC/NirT_cyt_c_N"/>
</dbReference>
<dbReference type="GO" id="GO:0005886">
    <property type="term" value="C:plasma membrane"/>
    <property type="evidence" value="ECO:0007669"/>
    <property type="project" value="UniProtKB-SubCell"/>
</dbReference>
<dbReference type="Proteomes" id="UP000265509">
    <property type="component" value="Unassembled WGS sequence"/>
</dbReference>
<accession>A0A3L7DUS4</accession>
<evidence type="ECO:0000256" key="10">
    <source>
        <dbReference type="ARBA" id="ARBA00023004"/>
    </source>
</evidence>
<feature type="binding site" description="axial binding residue" evidence="14">
    <location>
        <position position="176"/>
    </location>
    <ligand>
        <name>heme</name>
        <dbReference type="ChEBI" id="CHEBI:30413"/>
        <label>4</label>
    </ligand>
    <ligandPart>
        <name>Fe</name>
        <dbReference type="ChEBI" id="CHEBI:18248"/>
    </ligandPart>
</feature>
<comment type="similarity">
    <text evidence="2">Belongs to the NapC/NirT/NrfH family.</text>
</comment>
<dbReference type="EMBL" id="QRAN01000014">
    <property type="protein sequence ID" value="RLQ21308.1"/>
    <property type="molecule type" value="Genomic_DNA"/>
</dbReference>
<keyword evidence="10 12" id="KW-0408">Iron</keyword>
<comment type="caution">
    <text evidence="17">The sequence shown here is derived from an EMBL/GenBank/DDBJ whole genome shotgun (WGS) entry which is preliminary data.</text>
</comment>
<feature type="binding site" description="covalent" evidence="13">
    <location>
        <position position="55"/>
    </location>
    <ligand>
        <name>heme</name>
        <dbReference type="ChEBI" id="CHEBI:30413"/>
        <label>1</label>
    </ligand>
</feature>
<name>A0A3L7DUS4_9GAMM</name>
<evidence type="ECO:0000313" key="17">
    <source>
        <dbReference type="EMBL" id="RLQ21308.1"/>
    </source>
</evidence>
<evidence type="ECO:0000256" key="7">
    <source>
        <dbReference type="ARBA" id="ARBA00022723"/>
    </source>
</evidence>